<dbReference type="Proteomes" id="UP000799539">
    <property type="component" value="Unassembled WGS sequence"/>
</dbReference>
<proteinExistence type="predicted"/>
<protein>
    <submittedName>
        <fullName evidence="1">Uncharacterized protein</fullName>
    </submittedName>
</protein>
<evidence type="ECO:0000313" key="2">
    <source>
        <dbReference type="Proteomes" id="UP000799539"/>
    </source>
</evidence>
<accession>A0A6A6FKW9</accession>
<evidence type="ECO:0000313" key="1">
    <source>
        <dbReference type="EMBL" id="KAF2213868.1"/>
    </source>
</evidence>
<sequence>MESYERSKLLADTAVDGTLDLNDPKVESTLQFQHLSGTTKKQRQRRLVLGPELGRVYGSLEPVDETEKDPEAQF</sequence>
<gene>
    <name evidence="1" type="ORF">CERZMDRAFT_95898</name>
</gene>
<name>A0A6A6FKW9_9PEZI</name>
<dbReference type="AlphaFoldDB" id="A0A6A6FKW9"/>
<reference evidence="1" key="1">
    <citation type="journal article" date="2020" name="Stud. Mycol.">
        <title>101 Dothideomycetes genomes: a test case for predicting lifestyles and emergence of pathogens.</title>
        <authorList>
            <person name="Haridas S."/>
            <person name="Albert R."/>
            <person name="Binder M."/>
            <person name="Bloem J."/>
            <person name="Labutti K."/>
            <person name="Salamov A."/>
            <person name="Andreopoulos B."/>
            <person name="Baker S."/>
            <person name="Barry K."/>
            <person name="Bills G."/>
            <person name="Bluhm B."/>
            <person name="Cannon C."/>
            <person name="Castanera R."/>
            <person name="Culley D."/>
            <person name="Daum C."/>
            <person name="Ezra D."/>
            <person name="Gonzalez J."/>
            <person name="Henrissat B."/>
            <person name="Kuo A."/>
            <person name="Liang C."/>
            <person name="Lipzen A."/>
            <person name="Lutzoni F."/>
            <person name="Magnuson J."/>
            <person name="Mondo S."/>
            <person name="Nolan M."/>
            <person name="Ohm R."/>
            <person name="Pangilinan J."/>
            <person name="Park H.-J."/>
            <person name="Ramirez L."/>
            <person name="Alfaro M."/>
            <person name="Sun H."/>
            <person name="Tritt A."/>
            <person name="Yoshinaga Y."/>
            <person name="Zwiers L.-H."/>
            <person name="Turgeon B."/>
            <person name="Goodwin S."/>
            <person name="Spatafora J."/>
            <person name="Crous P."/>
            <person name="Grigoriev I."/>
        </authorList>
    </citation>
    <scope>NUCLEOTIDE SEQUENCE</scope>
    <source>
        <strain evidence="1">SCOH1-5</strain>
    </source>
</reference>
<keyword evidence="2" id="KW-1185">Reference proteome</keyword>
<organism evidence="1 2">
    <name type="scientific">Cercospora zeae-maydis SCOH1-5</name>
    <dbReference type="NCBI Taxonomy" id="717836"/>
    <lineage>
        <taxon>Eukaryota</taxon>
        <taxon>Fungi</taxon>
        <taxon>Dikarya</taxon>
        <taxon>Ascomycota</taxon>
        <taxon>Pezizomycotina</taxon>
        <taxon>Dothideomycetes</taxon>
        <taxon>Dothideomycetidae</taxon>
        <taxon>Mycosphaerellales</taxon>
        <taxon>Mycosphaerellaceae</taxon>
        <taxon>Cercospora</taxon>
    </lineage>
</organism>
<dbReference type="EMBL" id="ML992669">
    <property type="protein sequence ID" value="KAF2213868.1"/>
    <property type="molecule type" value="Genomic_DNA"/>
</dbReference>